<dbReference type="GO" id="GO:0060090">
    <property type="term" value="F:molecular adaptor activity"/>
    <property type="evidence" value="ECO:0007669"/>
    <property type="project" value="TreeGrafter"/>
</dbReference>
<keyword evidence="3 4" id="KW-0802">TPR repeat</keyword>
<dbReference type="PROSITE" id="PS50005">
    <property type="entry name" value="TPR"/>
    <property type="match status" value="1"/>
</dbReference>
<dbReference type="GO" id="GO:0016020">
    <property type="term" value="C:membrane"/>
    <property type="evidence" value="ECO:0007669"/>
    <property type="project" value="TreeGrafter"/>
</dbReference>
<dbReference type="SUPFAM" id="SSF48452">
    <property type="entry name" value="TPR-like"/>
    <property type="match status" value="1"/>
</dbReference>
<evidence type="ECO:0000256" key="4">
    <source>
        <dbReference type="PROSITE-ProRule" id="PRU00339"/>
    </source>
</evidence>
<dbReference type="InterPro" id="IPR011990">
    <property type="entry name" value="TPR-like_helical_dom_sf"/>
</dbReference>
<dbReference type="InterPro" id="IPR032374">
    <property type="entry name" value="SGTA_dimer"/>
</dbReference>
<evidence type="ECO:0000256" key="1">
    <source>
        <dbReference type="ARBA" id="ARBA00008175"/>
    </source>
</evidence>
<evidence type="ECO:0000313" key="7">
    <source>
        <dbReference type="EMBL" id="CAE0066645.1"/>
    </source>
</evidence>
<dbReference type="GO" id="GO:0006620">
    <property type="term" value="P:post-translational protein targeting to endoplasmic reticulum membrane"/>
    <property type="evidence" value="ECO:0007669"/>
    <property type="project" value="TreeGrafter"/>
</dbReference>
<proteinExistence type="inferred from homology"/>
<dbReference type="InterPro" id="IPR010770">
    <property type="entry name" value="Ecd"/>
</dbReference>
<sequence length="314" mass="34042">MDQKLVYSILEFLENGAKSGENIEVASQCLADAYQLDLKNAEQRAQLSVQPHSLQEVFEAGLASLTAGSKAEQPAAPKSSSTNEAYDAAFSKFLSSLKKTKFFDGVVEGSAEYDNRVNKAKAKFDEKFAKVKDSQTKAPPTAAKAAPAAPAAATAPSSTPDPVEPTPVESAAAASEATTDSGKQFAEDGVDVEAAEVLKNEGNAAMKEQNYELALEKYDKAIEIYDTNAVYWCNRAAAKIYLGKYMSAADDCNMAIALDPKYVRARERLASVYRHLEMPEEQEKVLRGEQDSSLEFTLLEIRATLPSCFPPLKV</sequence>
<feature type="domain" description="SGTA homodimerisation" evidence="6">
    <location>
        <begin position="2"/>
        <end position="59"/>
    </location>
</feature>
<dbReference type="InterPro" id="IPR013105">
    <property type="entry name" value="TPR_2"/>
</dbReference>
<dbReference type="AlphaFoldDB" id="A0A7S3AA74"/>
<dbReference type="GO" id="GO:0072380">
    <property type="term" value="C:TRC complex"/>
    <property type="evidence" value="ECO:0007669"/>
    <property type="project" value="TreeGrafter"/>
</dbReference>
<dbReference type="InterPro" id="IPR047150">
    <property type="entry name" value="SGT"/>
</dbReference>
<evidence type="ECO:0000256" key="3">
    <source>
        <dbReference type="ARBA" id="ARBA00022803"/>
    </source>
</evidence>
<gene>
    <name evidence="7" type="ORF">RMAR00112_LOCUS34717</name>
    <name evidence="8" type="ORF">RMAR00112_LOCUS34718</name>
</gene>
<feature type="compositionally biased region" description="Low complexity" evidence="5">
    <location>
        <begin position="136"/>
        <end position="179"/>
    </location>
</feature>
<feature type="region of interest" description="Disordered" evidence="5">
    <location>
        <begin position="129"/>
        <end position="183"/>
    </location>
</feature>
<evidence type="ECO:0000313" key="8">
    <source>
        <dbReference type="EMBL" id="CAE0066646.1"/>
    </source>
</evidence>
<organism evidence="7">
    <name type="scientific">Rhodosorus marinus</name>
    <dbReference type="NCBI Taxonomy" id="101924"/>
    <lineage>
        <taxon>Eukaryota</taxon>
        <taxon>Rhodophyta</taxon>
        <taxon>Stylonematophyceae</taxon>
        <taxon>Stylonematales</taxon>
        <taxon>Stylonemataceae</taxon>
        <taxon>Rhodosorus</taxon>
    </lineage>
</organism>
<name>A0A7S3AA74_9RHOD</name>
<evidence type="ECO:0000256" key="5">
    <source>
        <dbReference type="SAM" id="MobiDB-lite"/>
    </source>
</evidence>
<dbReference type="EMBL" id="HBHW01044679">
    <property type="protein sequence ID" value="CAE0066646.1"/>
    <property type="molecule type" value="Transcribed_RNA"/>
</dbReference>
<accession>A0A7S3AA74</accession>
<dbReference type="Gene3D" id="1.25.40.10">
    <property type="entry name" value="Tetratricopeptide repeat domain"/>
    <property type="match status" value="1"/>
</dbReference>
<reference evidence="7" key="1">
    <citation type="submission" date="2021-01" db="EMBL/GenBank/DDBJ databases">
        <authorList>
            <person name="Corre E."/>
            <person name="Pelletier E."/>
            <person name="Niang G."/>
            <person name="Scheremetjew M."/>
            <person name="Finn R."/>
            <person name="Kale V."/>
            <person name="Holt S."/>
            <person name="Cochrane G."/>
            <person name="Meng A."/>
            <person name="Brown T."/>
            <person name="Cohen L."/>
        </authorList>
    </citation>
    <scope>NUCLEOTIDE SEQUENCE</scope>
    <source>
        <strain evidence="7">CCMP 769</strain>
    </source>
</reference>
<evidence type="ECO:0000259" key="6">
    <source>
        <dbReference type="Pfam" id="PF16546"/>
    </source>
</evidence>
<dbReference type="PANTHER" id="PTHR45831:SF2">
    <property type="entry name" value="LD24721P"/>
    <property type="match status" value="1"/>
</dbReference>
<dbReference type="InterPro" id="IPR019734">
    <property type="entry name" value="TPR_rpt"/>
</dbReference>
<keyword evidence="2" id="KW-0677">Repeat</keyword>
<dbReference type="PANTHER" id="PTHR45831">
    <property type="entry name" value="LD24721P"/>
    <property type="match status" value="1"/>
</dbReference>
<dbReference type="Gene3D" id="1.20.5.420">
    <property type="entry name" value="Immunoglobulin FC, subunit C"/>
    <property type="match status" value="1"/>
</dbReference>
<dbReference type="Pfam" id="PF07719">
    <property type="entry name" value="TPR_2"/>
    <property type="match status" value="1"/>
</dbReference>
<feature type="repeat" description="TPR" evidence="4">
    <location>
        <begin position="195"/>
        <end position="228"/>
    </location>
</feature>
<comment type="similarity">
    <text evidence="1">Belongs to the SGT family.</text>
</comment>
<dbReference type="EMBL" id="HBHW01044678">
    <property type="protein sequence ID" value="CAE0066645.1"/>
    <property type="molecule type" value="Transcribed_RNA"/>
</dbReference>
<dbReference type="SMART" id="SM00028">
    <property type="entry name" value="TPR"/>
    <property type="match status" value="2"/>
</dbReference>
<evidence type="ECO:0000256" key="2">
    <source>
        <dbReference type="ARBA" id="ARBA00022737"/>
    </source>
</evidence>
<dbReference type="Pfam" id="PF07093">
    <property type="entry name" value="SGT1"/>
    <property type="match status" value="1"/>
</dbReference>
<protein>
    <recommendedName>
        <fullName evidence="6">SGTA homodimerisation domain-containing protein</fullName>
    </recommendedName>
</protein>
<dbReference type="Pfam" id="PF16546">
    <property type="entry name" value="SGTA_dimer"/>
    <property type="match status" value="1"/>
</dbReference>